<dbReference type="InterPro" id="IPR000719">
    <property type="entry name" value="Prot_kinase_dom"/>
</dbReference>
<dbReference type="AlphaFoldDB" id="S4XTZ4"/>
<dbReference type="Pfam" id="PF00069">
    <property type="entry name" value="Pkinase"/>
    <property type="match status" value="1"/>
</dbReference>
<dbReference type="HOGENOM" id="CLU_000288_151_5_7"/>
<dbReference type="Proteomes" id="UP000014803">
    <property type="component" value="Chromosome"/>
</dbReference>
<dbReference type="SUPFAM" id="SSF56112">
    <property type="entry name" value="Protein kinase-like (PK-like)"/>
    <property type="match status" value="1"/>
</dbReference>
<sequence>MAQERERRTLDRYTLHGVIASGGMASVHFGRLVGAHGFARTVAIKRLHPQFARDPEFSSMLLDEARIAVRIRHPNVVTTLDSVQADDELFVVMEYIAGESLSSLLREAGRQGQKVPQPVGSAIVAGALAGLHAAHEATDEDGAPLQIVHRDVSPQNILVGEDGIARVLDFGIARAAVRSQVSRVGQLKGKLSYMAPEQLRGAPVNRRADIYAASVVLWEVLTGRRLFTGECDAEIYGRILEGVVQPPSAYGDVPKALDEVVLRGLEKDPERRYATALEMTAALEEALSPASPRAVGAWVEATAGTLLEARAKSLAAIETSQRSAVSTQRGAAPAPSGSAAVDGAPRREIDTRPALPAGQRARAARVSVTVATMTRTVEDMARPAASALATPIAAAGPARRVSAQLVRASTLAFGAAAPEPSGEPSAPARVSAPAIASAPAPEGAGAAEGSGAVEGAGVAEGSGAVEGSGARPRAAAAAPGASGAAPGATAAAPATSASAAAPAASASAPAKAASVARAAATEPTAGVRAAAPARSARPRSRCVPPYYLDGDGIRRIKRECL</sequence>
<reference evidence="7 8" key="1">
    <citation type="journal article" date="2013" name="Sci. Rep.">
        <title>Extraordinary expansion of a Sorangium cellulosum genome from an alkaline milieu.</title>
        <authorList>
            <person name="Han K."/>
            <person name="Li Z.F."/>
            <person name="Peng R."/>
            <person name="Zhu L.P."/>
            <person name="Zhou T."/>
            <person name="Wang L.G."/>
            <person name="Li S.G."/>
            <person name="Zhang X.B."/>
            <person name="Hu W."/>
            <person name="Wu Z.H."/>
            <person name="Qin N."/>
            <person name="Li Y.Z."/>
        </authorList>
    </citation>
    <scope>NUCLEOTIDE SEQUENCE [LARGE SCALE GENOMIC DNA]</scope>
    <source>
        <strain evidence="7 8">So0157-2</strain>
    </source>
</reference>
<dbReference type="Gene3D" id="3.30.200.20">
    <property type="entry name" value="Phosphorylase Kinase, domain 1"/>
    <property type="match status" value="1"/>
</dbReference>
<protein>
    <recommendedName>
        <fullName evidence="6">Protein kinase domain-containing protein</fullName>
    </recommendedName>
</protein>
<dbReference type="GO" id="GO:0005524">
    <property type="term" value="F:ATP binding"/>
    <property type="evidence" value="ECO:0007669"/>
    <property type="project" value="UniProtKB-KW"/>
</dbReference>
<evidence type="ECO:0000256" key="4">
    <source>
        <dbReference type="ARBA" id="ARBA00022840"/>
    </source>
</evidence>
<evidence type="ECO:0000259" key="6">
    <source>
        <dbReference type="PROSITE" id="PS50011"/>
    </source>
</evidence>
<feature type="region of interest" description="Disordered" evidence="5">
    <location>
        <begin position="521"/>
        <end position="544"/>
    </location>
</feature>
<keyword evidence="4" id="KW-0067">ATP-binding</keyword>
<feature type="domain" description="Protein kinase" evidence="6">
    <location>
        <begin position="13"/>
        <end position="287"/>
    </location>
</feature>
<evidence type="ECO:0000256" key="2">
    <source>
        <dbReference type="ARBA" id="ARBA00022741"/>
    </source>
</evidence>
<dbReference type="PANTHER" id="PTHR43289:SF6">
    <property type="entry name" value="SERINE_THREONINE-PROTEIN KINASE NEKL-3"/>
    <property type="match status" value="1"/>
</dbReference>
<dbReference type="STRING" id="1254432.SCE1572_20605"/>
<dbReference type="GO" id="GO:0004674">
    <property type="term" value="F:protein serine/threonine kinase activity"/>
    <property type="evidence" value="ECO:0007669"/>
    <property type="project" value="TreeGrafter"/>
</dbReference>
<keyword evidence="1" id="KW-0808">Transferase</keyword>
<dbReference type="PANTHER" id="PTHR43289">
    <property type="entry name" value="MITOGEN-ACTIVATED PROTEIN KINASE KINASE KINASE 20-RELATED"/>
    <property type="match status" value="1"/>
</dbReference>
<keyword evidence="2" id="KW-0547">Nucleotide-binding</keyword>
<feature type="region of interest" description="Disordered" evidence="5">
    <location>
        <begin position="321"/>
        <end position="362"/>
    </location>
</feature>
<evidence type="ECO:0000313" key="7">
    <source>
        <dbReference type="EMBL" id="AGP36682.1"/>
    </source>
</evidence>
<evidence type="ECO:0000256" key="3">
    <source>
        <dbReference type="ARBA" id="ARBA00022777"/>
    </source>
</evidence>
<evidence type="ECO:0000256" key="1">
    <source>
        <dbReference type="ARBA" id="ARBA00022679"/>
    </source>
</evidence>
<evidence type="ECO:0000313" key="8">
    <source>
        <dbReference type="Proteomes" id="UP000014803"/>
    </source>
</evidence>
<keyword evidence="3" id="KW-0418">Kinase</keyword>
<feature type="compositionally biased region" description="Low complexity" evidence="5">
    <location>
        <begin position="330"/>
        <end position="340"/>
    </location>
</feature>
<organism evidence="7 8">
    <name type="scientific">Sorangium cellulosum So0157-2</name>
    <dbReference type="NCBI Taxonomy" id="1254432"/>
    <lineage>
        <taxon>Bacteria</taxon>
        <taxon>Pseudomonadati</taxon>
        <taxon>Myxococcota</taxon>
        <taxon>Polyangia</taxon>
        <taxon>Polyangiales</taxon>
        <taxon>Polyangiaceae</taxon>
        <taxon>Sorangium</taxon>
    </lineage>
</organism>
<dbReference type="InterPro" id="IPR008266">
    <property type="entry name" value="Tyr_kinase_AS"/>
</dbReference>
<feature type="region of interest" description="Disordered" evidence="5">
    <location>
        <begin position="415"/>
        <end position="434"/>
    </location>
</feature>
<dbReference type="InterPro" id="IPR011009">
    <property type="entry name" value="Kinase-like_dom_sf"/>
</dbReference>
<dbReference type="EMBL" id="CP003969">
    <property type="protein sequence ID" value="AGP36682.1"/>
    <property type="molecule type" value="Genomic_DNA"/>
</dbReference>
<dbReference type="Gene3D" id="1.10.510.10">
    <property type="entry name" value="Transferase(Phosphotransferase) domain 1"/>
    <property type="match status" value="1"/>
</dbReference>
<dbReference type="KEGG" id="scu:SCE1572_20605"/>
<accession>S4XTZ4</accession>
<feature type="compositionally biased region" description="Low complexity" evidence="5">
    <location>
        <begin position="521"/>
        <end position="535"/>
    </location>
</feature>
<proteinExistence type="predicted"/>
<dbReference type="eggNOG" id="COG0515">
    <property type="taxonomic scope" value="Bacteria"/>
</dbReference>
<gene>
    <name evidence="7" type="ORF">SCE1572_20605</name>
</gene>
<dbReference type="CDD" id="cd14014">
    <property type="entry name" value="STKc_PknB_like"/>
    <property type="match status" value="1"/>
</dbReference>
<evidence type="ECO:0000256" key="5">
    <source>
        <dbReference type="SAM" id="MobiDB-lite"/>
    </source>
</evidence>
<dbReference type="PROSITE" id="PS00109">
    <property type="entry name" value="PROTEIN_KINASE_TYR"/>
    <property type="match status" value="1"/>
</dbReference>
<dbReference type="PROSITE" id="PS50011">
    <property type="entry name" value="PROTEIN_KINASE_DOM"/>
    <property type="match status" value="1"/>
</dbReference>
<dbReference type="PATRIC" id="fig|1254432.3.peg.4650"/>
<name>S4XTZ4_SORCE</name>